<dbReference type="Pfam" id="PF00106">
    <property type="entry name" value="adh_short"/>
    <property type="match status" value="1"/>
</dbReference>
<evidence type="ECO:0000256" key="4">
    <source>
        <dbReference type="RuleBase" id="RU000363"/>
    </source>
</evidence>
<dbReference type="PANTHER" id="PTHR44229">
    <property type="entry name" value="15-HYDROXYPROSTAGLANDIN DEHYDROGENASE [NAD(+)]"/>
    <property type="match status" value="1"/>
</dbReference>
<dbReference type="InterPro" id="IPR002347">
    <property type="entry name" value="SDR_fam"/>
</dbReference>
<organism evidence="5 6">
    <name type="scientific">Serendipita vermifera MAFF 305830</name>
    <dbReference type="NCBI Taxonomy" id="933852"/>
    <lineage>
        <taxon>Eukaryota</taxon>
        <taxon>Fungi</taxon>
        <taxon>Dikarya</taxon>
        <taxon>Basidiomycota</taxon>
        <taxon>Agaricomycotina</taxon>
        <taxon>Agaricomycetes</taxon>
        <taxon>Sebacinales</taxon>
        <taxon>Serendipitaceae</taxon>
        <taxon>Serendipita</taxon>
    </lineage>
</organism>
<dbReference type="PRINTS" id="PR00081">
    <property type="entry name" value="GDHRDH"/>
</dbReference>
<dbReference type="HOGENOM" id="CLU_010194_13_1_1"/>
<evidence type="ECO:0000313" key="5">
    <source>
        <dbReference type="EMBL" id="KIM21564.1"/>
    </source>
</evidence>
<reference evidence="5 6" key="1">
    <citation type="submission" date="2014-04" db="EMBL/GenBank/DDBJ databases">
        <authorList>
            <consortium name="DOE Joint Genome Institute"/>
            <person name="Kuo A."/>
            <person name="Zuccaro A."/>
            <person name="Kohler A."/>
            <person name="Nagy L.G."/>
            <person name="Floudas D."/>
            <person name="Copeland A."/>
            <person name="Barry K.W."/>
            <person name="Cichocki N."/>
            <person name="Veneault-Fourrey C."/>
            <person name="LaButti K."/>
            <person name="Lindquist E.A."/>
            <person name="Lipzen A."/>
            <person name="Lundell T."/>
            <person name="Morin E."/>
            <person name="Murat C."/>
            <person name="Sun H."/>
            <person name="Tunlid A."/>
            <person name="Henrissat B."/>
            <person name="Grigoriev I.V."/>
            <person name="Hibbett D.S."/>
            <person name="Martin F."/>
            <person name="Nordberg H.P."/>
            <person name="Cantor M.N."/>
            <person name="Hua S.X."/>
        </authorList>
    </citation>
    <scope>NUCLEOTIDE SEQUENCE [LARGE SCALE GENOMIC DNA]</scope>
    <source>
        <strain evidence="5 6">MAFF 305830</strain>
    </source>
</reference>
<dbReference type="InterPro" id="IPR036291">
    <property type="entry name" value="NAD(P)-bd_dom_sf"/>
</dbReference>
<gene>
    <name evidence="5" type="ORF">M408DRAFT_304274</name>
</gene>
<dbReference type="GO" id="GO:0016616">
    <property type="term" value="F:oxidoreductase activity, acting on the CH-OH group of donors, NAD or NADP as acceptor"/>
    <property type="evidence" value="ECO:0007669"/>
    <property type="project" value="TreeGrafter"/>
</dbReference>
<protein>
    <submittedName>
        <fullName evidence="5">Uncharacterized protein</fullName>
    </submittedName>
</protein>
<evidence type="ECO:0000256" key="3">
    <source>
        <dbReference type="ARBA" id="ARBA00023002"/>
    </source>
</evidence>
<dbReference type="OrthoDB" id="5371740at2759"/>
<dbReference type="InterPro" id="IPR020904">
    <property type="entry name" value="Sc_DH/Rdtase_CS"/>
</dbReference>
<keyword evidence="2" id="KW-0521">NADP</keyword>
<proteinExistence type="inferred from homology"/>
<accession>A0A0C3ANG4</accession>
<dbReference type="Proteomes" id="UP000054097">
    <property type="component" value="Unassembled WGS sequence"/>
</dbReference>
<evidence type="ECO:0000256" key="1">
    <source>
        <dbReference type="ARBA" id="ARBA00006484"/>
    </source>
</evidence>
<dbReference type="Gene3D" id="3.40.50.720">
    <property type="entry name" value="NAD(P)-binding Rossmann-like Domain"/>
    <property type="match status" value="1"/>
</dbReference>
<evidence type="ECO:0000256" key="2">
    <source>
        <dbReference type="ARBA" id="ARBA00022857"/>
    </source>
</evidence>
<dbReference type="STRING" id="933852.A0A0C3ANG4"/>
<reference evidence="6" key="2">
    <citation type="submission" date="2015-01" db="EMBL/GenBank/DDBJ databases">
        <title>Evolutionary Origins and Diversification of the Mycorrhizal Mutualists.</title>
        <authorList>
            <consortium name="DOE Joint Genome Institute"/>
            <consortium name="Mycorrhizal Genomics Consortium"/>
            <person name="Kohler A."/>
            <person name="Kuo A."/>
            <person name="Nagy L.G."/>
            <person name="Floudas D."/>
            <person name="Copeland A."/>
            <person name="Barry K.W."/>
            <person name="Cichocki N."/>
            <person name="Veneault-Fourrey C."/>
            <person name="LaButti K."/>
            <person name="Lindquist E.A."/>
            <person name="Lipzen A."/>
            <person name="Lundell T."/>
            <person name="Morin E."/>
            <person name="Murat C."/>
            <person name="Riley R."/>
            <person name="Ohm R."/>
            <person name="Sun H."/>
            <person name="Tunlid A."/>
            <person name="Henrissat B."/>
            <person name="Grigoriev I.V."/>
            <person name="Hibbett D.S."/>
            <person name="Martin F."/>
        </authorList>
    </citation>
    <scope>NUCLEOTIDE SEQUENCE [LARGE SCALE GENOMIC DNA]</scope>
    <source>
        <strain evidence="6">MAFF 305830</strain>
    </source>
</reference>
<name>A0A0C3ANG4_SERVB</name>
<dbReference type="AlphaFoldDB" id="A0A0C3ANG4"/>
<keyword evidence="3" id="KW-0560">Oxidoreductase</keyword>
<comment type="similarity">
    <text evidence="1 4">Belongs to the short-chain dehydrogenases/reductases (SDR) family.</text>
</comment>
<dbReference type="PANTHER" id="PTHR44229:SF4">
    <property type="entry name" value="15-HYDROXYPROSTAGLANDIN DEHYDROGENASE [NAD(+)]"/>
    <property type="match status" value="1"/>
</dbReference>
<dbReference type="SUPFAM" id="SSF51735">
    <property type="entry name" value="NAD(P)-binding Rossmann-fold domains"/>
    <property type="match status" value="1"/>
</dbReference>
<dbReference type="EMBL" id="KN824379">
    <property type="protein sequence ID" value="KIM21564.1"/>
    <property type="molecule type" value="Genomic_DNA"/>
</dbReference>
<evidence type="ECO:0000313" key="6">
    <source>
        <dbReference type="Proteomes" id="UP000054097"/>
    </source>
</evidence>
<sequence length="288" mass="31157">MTTLTDEDLLSTARNLKGRVVFITGGGNGVGRVLSILFAKYGARVVIGDVDVKGGDWTRRECEKVGRLSGGSAIFKRCDVSSWEEQVELFTAAMEAYGRIDCAVINAGKDTPYGFFTPMYRYTSPPAKPKLGILDVNLVGAIYTARLAQHYLLQNYEPRGSIIFVGSMSIFNPVGKVEVYTASKHGLLAFHNSLHHVLAEQGIHSAIICPHVMNTGVLDVSSLLGVAGVPLTPVPRVAKTILHAAGERRGNSGAAYVLPDAGPALRVARGEMQDIYEIVKERVERMIV</sequence>
<dbReference type="PROSITE" id="PS00061">
    <property type="entry name" value="ADH_SHORT"/>
    <property type="match status" value="1"/>
</dbReference>
<dbReference type="PRINTS" id="PR00080">
    <property type="entry name" value="SDRFAMILY"/>
</dbReference>
<dbReference type="GO" id="GO:0005737">
    <property type="term" value="C:cytoplasm"/>
    <property type="evidence" value="ECO:0007669"/>
    <property type="project" value="TreeGrafter"/>
</dbReference>
<keyword evidence="6" id="KW-1185">Reference proteome</keyword>